<sequence length="329" mass="34797">MSGIARVPADEPIPVMRPLTVSVTALLLCTVTSVTPRAGAAEPIDSLRARVERRVAELRGTAPDAFVAVAWRDLGTGERLDLHGDSVFHAASTMKVPVMIELMRRSDRGALALDQEILLVNRFASIVDGSPYALDTGDDSDSATYALVGRRVAVRELIRRMIVRSSNLATNALIALADPAQVTATAASLGAVRTRVRRGVEDQKAFDKGLNNVTTASDLAALLEAIERGRAASAGACAEMRRVLLGQELDAGSIPAGVPPGTRVAHKSGQITGVLHDAAIVYPRGRPPYVLVVLTRGIPDEKLAAAAIADVSRLVYAYAAPNEATTSRR</sequence>
<dbReference type="PANTHER" id="PTHR35333">
    <property type="entry name" value="BETA-LACTAMASE"/>
    <property type="match status" value="1"/>
</dbReference>
<dbReference type="EMBL" id="CP007128">
    <property type="protein sequence ID" value="AHG91339.1"/>
    <property type="molecule type" value="Genomic_DNA"/>
</dbReference>
<dbReference type="InterPro" id="IPR000871">
    <property type="entry name" value="Beta-lactam_class-A"/>
</dbReference>
<dbReference type="EC" id="3.5.2.6" evidence="3"/>
<dbReference type="InParanoid" id="W0RJT0"/>
<evidence type="ECO:0000256" key="2">
    <source>
        <dbReference type="ARBA" id="ARBA00009009"/>
    </source>
</evidence>
<evidence type="ECO:0000313" key="6">
    <source>
        <dbReference type="Proteomes" id="UP000019151"/>
    </source>
</evidence>
<dbReference type="Gene3D" id="3.40.710.10">
    <property type="entry name" value="DD-peptidase/beta-lactamase superfamily"/>
    <property type="match status" value="1"/>
</dbReference>
<gene>
    <name evidence="5" type="ORF">J421_3802</name>
</gene>
<protein>
    <recommendedName>
        <fullName evidence="3">beta-lactamase</fullName>
        <ecNumber evidence="3">3.5.2.6</ecNumber>
    </recommendedName>
</protein>
<evidence type="ECO:0000313" key="5">
    <source>
        <dbReference type="EMBL" id="AHG91339.1"/>
    </source>
</evidence>
<keyword evidence="6" id="KW-1185">Reference proteome</keyword>
<dbReference type="Proteomes" id="UP000019151">
    <property type="component" value="Chromosome"/>
</dbReference>
<reference evidence="5 6" key="1">
    <citation type="journal article" date="2014" name="Genome Announc.">
        <title>Genome Sequence and Methylome of Soil Bacterium Gemmatirosa kalamazoonensis KBS708T, a Member of the Rarely Cultivated Gemmatimonadetes Phylum.</title>
        <authorList>
            <person name="Debruyn J.M."/>
            <person name="Radosevich M."/>
            <person name="Wommack K.E."/>
            <person name="Polson S.W."/>
            <person name="Hauser L.J."/>
            <person name="Fawaz M.N."/>
            <person name="Korlach J."/>
            <person name="Tsai Y.C."/>
        </authorList>
    </citation>
    <scope>NUCLEOTIDE SEQUENCE [LARGE SCALE GENOMIC DNA]</scope>
    <source>
        <strain evidence="5 6">KBS708</strain>
    </source>
</reference>
<evidence type="ECO:0000256" key="3">
    <source>
        <dbReference type="ARBA" id="ARBA00012865"/>
    </source>
</evidence>
<evidence type="ECO:0000259" key="4">
    <source>
        <dbReference type="Pfam" id="PF13354"/>
    </source>
</evidence>
<dbReference type="Pfam" id="PF13354">
    <property type="entry name" value="Beta-lactamase2"/>
    <property type="match status" value="1"/>
</dbReference>
<dbReference type="eggNOG" id="COG2367">
    <property type="taxonomic scope" value="Bacteria"/>
</dbReference>
<dbReference type="HOGENOM" id="CLU_031960_9_0_0"/>
<dbReference type="InterPro" id="IPR045155">
    <property type="entry name" value="Beta-lactam_cat"/>
</dbReference>
<dbReference type="FunCoup" id="W0RJT0">
    <property type="interactions" value="14"/>
</dbReference>
<comment type="similarity">
    <text evidence="2">Belongs to the class-A beta-lactamase family.</text>
</comment>
<evidence type="ECO:0000256" key="1">
    <source>
        <dbReference type="ARBA" id="ARBA00001526"/>
    </source>
</evidence>
<dbReference type="GO" id="GO:0008800">
    <property type="term" value="F:beta-lactamase activity"/>
    <property type="evidence" value="ECO:0007669"/>
    <property type="project" value="UniProtKB-EC"/>
</dbReference>
<dbReference type="GO" id="GO:0030655">
    <property type="term" value="P:beta-lactam antibiotic catabolic process"/>
    <property type="evidence" value="ECO:0007669"/>
    <property type="project" value="InterPro"/>
</dbReference>
<feature type="domain" description="Beta-lactamase class A catalytic" evidence="4">
    <location>
        <begin position="69"/>
        <end position="295"/>
    </location>
</feature>
<dbReference type="GO" id="GO:0046677">
    <property type="term" value="P:response to antibiotic"/>
    <property type="evidence" value="ECO:0007669"/>
    <property type="project" value="InterPro"/>
</dbReference>
<dbReference type="STRING" id="861299.J421_3802"/>
<proteinExistence type="inferred from homology"/>
<dbReference type="PANTHER" id="PTHR35333:SF3">
    <property type="entry name" value="BETA-LACTAMASE-TYPE TRANSPEPTIDASE FOLD CONTAINING PROTEIN"/>
    <property type="match status" value="1"/>
</dbReference>
<dbReference type="SUPFAM" id="SSF56601">
    <property type="entry name" value="beta-lactamase/transpeptidase-like"/>
    <property type="match status" value="1"/>
</dbReference>
<name>W0RJT0_9BACT</name>
<accession>W0RJT0</accession>
<comment type="catalytic activity">
    <reaction evidence="1">
        <text>a beta-lactam + H2O = a substituted beta-amino acid</text>
        <dbReference type="Rhea" id="RHEA:20401"/>
        <dbReference type="ChEBI" id="CHEBI:15377"/>
        <dbReference type="ChEBI" id="CHEBI:35627"/>
        <dbReference type="ChEBI" id="CHEBI:140347"/>
        <dbReference type="EC" id="3.5.2.6"/>
    </reaction>
</comment>
<organism evidence="5 6">
    <name type="scientific">Gemmatirosa kalamazoonensis</name>
    <dbReference type="NCBI Taxonomy" id="861299"/>
    <lineage>
        <taxon>Bacteria</taxon>
        <taxon>Pseudomonadati</taxon>
        <taxon>Gemmatimonadota</taxon>
        <taxon>Gemmatimonadia</taxon>
        <taxon>Gemmatimonadales</taxon>
        <taxon>Gemmatimonadaceae</taxon>
        <taxon>Gemmatirosa</taxon>
    </lineage>
</organism>
<dbReference type="InterPro" id="IPR012338">
    <property type="entry name" value="Beta-lactam/transpept-like"/>
</dbReference>
<dbReference type="AlphaFoldDB" id="W0RJT0"/>
<dbReference type="KEGG" id="gba:J421_3802"/>